<name>A0ABD0N0E6_CIRMR</name>
<feature type="non-terminal residue" evidence="1">
    <location>
        <position position="1"/>
    </location>
</feature>
<evidence type="ECO:0000313" key="1">
    <source>
        <dbReference type="EMBL" id="KAL0154899.1"/>
    </source>
</evidence>
<keyword evidence="2" id="KW-1185">Reference proteome</keyword>
<evidence type="ECO:0000313" key="2">
    <source>
        <dbReference type="Proteomes" id="UP001529510"/>
    </source>
</evidence>
<dbReference type="AlphaFoldDB" id="A0ABD0N0E6"/>
<comment type="caution">
    <text evidence="1">The sequence shown here is derived from an EMBL/GenBank/DDBJ whole genome shotgun (WGS) entry which is preliminary data.</text>
</comment>
<accession>A0ABD0N0E6</accession>
<dbReference type="Proteomes" id="UP001529510">
    <property type="component" value="Unassembled WGS sequence"/>
</dbReference>
<organism evidence="1 2">
    <name type="scientific">Cirrhinus mrigala</name>
    <name type="common">Mrigala</name>
    <dbReference type="NCBI Taxonomy" id="683832"/>
    <lineage>
        <taxon>Eukaryota</taxon>
        <taxon>Metazoa</taxon>
        <taxon>Chordata</taxon>
        <taxon>Craniata</taxon>
        <taxon>Vertebrata</taxon>
        <taxon>Euteleostomi</taxon>
        <taxon>Actinopterygii</taxon>
        <taxon>Neopterygii</taxon>
        <taxon>Teleostei</taxon>
        <taxon>Ostariophysi</taxon>
        <taxon>Cypriniformes</taxon>
        <taxon>Cyprinidae</taxon>
        <taxon>Labeoninae</taxon>
        <taxon>Labeonini</taxon>
        <taxon>Cirrhinus</taxon>
    </lineage>
</organism>
<dbReference type="EMBL" id="JAMKFB020000025">
    <property type="protein sequence ID" value="KAL0154899.1"/>
    <property type="molecule type" value="Genomic_DNA"/>
</dbReference>
<gene>
    <name evidence="1" type="ORF">M9458_049162</name>
</gene>
<sequence length="52" mass="5331">SGLSGIGTALVVRSGGSQAVYFLKSAALFPPHVVDLHGGLTLSGQIQILLRQ</sequence>
<reference evidence="1 2" key="1">
    <citation type="submission" date="2024-05" db="EMBL/GenBank/DDBJ databases">
        <title>Genome sequencing and assembly of Indian major carp, Cirrhinus mrigala (Hamilton, 1822).</title>
        <authorList>
            <person name="Mohindra V."/>
            <person name="Chowdhury L.M."/>
            <person name="Lal K."/>
            <person name="Jena J.K."/>
        </authorList>
    </citation>
    <scope>NUCLEOTIDE SEQUENCE [LARGE SCALE GENOMIC DNA]</scope>
    <source>
        <strain evidence="1">CM1030</strain>
        <tissue evidence="1">Blood</tissue>
    </source>
</reference>
<feature type="non-terminal residue" evidence="1">
    <location>
        <position position="52"/>
    </location>
</feature>
<proteinExistence type="predicted"/>
<protein>
    <submittedName>
        <fullName evidence="1">Uncharacterized protein</fullName>
    </submittedName>
</protein>